<name>A0A7S9RNM0_9BACT</name>
<feature type="transmembrane region" description="Helical" evidence="1">
    <location>
        <begin position="102"/>
        <end position="124"/>
    </location>
</feature>
<proteinExistence type="predicted"/>
<evidence type="ECO:0000313" key="2">
    <source>
        <dbReference type="EMBL" id="QPH95080.1"/>
    </source>
</evidence>
<evidence type="ECO:0000313" key="3">
    <source>
        <dbReference type="Proteomes" id="UP000594707"/>
    </source>
</evidence>
<protein>
    <submittedName>
        <fullName evidence="2">Uncharacterized protein</fullName>
    </submittedName>
</protein>
<reference evidence="2 3" key="1">
    <citation type="journal article" date="2018" name="Emerg. Microbes Infect.">
        <title>Genomic analysis of oral Campylobacter concisus strains identified a potential bacterial molecular marker associated with active Crohn's disease.</title>
        <authorList>
            <person name="Liu F."/>
            <person name="Ma R."/>
            <person name="Tay C.Y.A."/>
            <person name="Octavia S."/>
            <person name="Lan R."/>
            <person name="Chung H.K.L."/>
            <person name="Riordan S.M."/>
            <person name="Grimm M.C."/>
            <person name="Leong R.W."/>
            <person name="Tanaka M.M."/>
            <person name="Connor S."/>
            <person name="Zhang L."/>
        </authorList>
    </citation>
    <scope>NUCLEOTIDE SEQUENCE [LARGE SCALE GENOMIC DNA]</scope>
    <source>
        <strain evidence="2 3">P13UCO-S1</strain>
    </source>
</reference>
<feature type="transmembrane region" description="Helical" evidence="1">
    <location>
        <begin position="6"/>
        <end position="25"/>
    </location>
</feature>
<sequence length="205" mass="23787">MDINDLYASLVFLPIVLAILLMIFAGRRNIKVYLSKFDLVGLHLIFPLVIFPTFVAIFCAVCEYLGVSNDDGLAYIFYTMLFIIAIYAVFGFYVCIKYNHGFLNCFLALLLRFNFMTPFLYLLFLGGKNSNKNSNKNGNEITPENVKNLSLFGELKFSLYNMIVFRKIHDKDKFLSRDEKISIDKVLVSKDEWDEFLKWKNSREG</sequence>
<feature type="transmembrane region" description="Helical" evidence="1">
    <location>
        <begin position="37"/>
        <end position="67"/>
    </location>
</feature>
<gene>
    <name evidence="2" type="ORF">CVT08_06525</name>
</gene>
<keyword evidence="1" id="KW-0812">Transmembrane</keyword>
<feature type="transmembrane region" description="Helical" evidence="1">
    <location>
        <begin position="73"/>
        <end position="95"/>
    </location>
</feature>
<accession>A0A7S9RNM0</accession>
<dbReference type="AlphaFoldDB" id="A0A7S9RNM0"/>
<dbReference type="RefSeq" id="WP_107856660.1">
    <property type="nucleotide sequence ID" value="NZ_CP060705.1"/>
</dbReference>
<dbReference type="Proteomes" id="UP000594707">
    <property type="component" value="Chromosome"/>
</dbReference>
<organism evidence="2 3">
    <name type="scientific">Campylobacter concisus</name>
    <dbReference type="NCBI Taxonomy" id="199"/>
    <lineage>
        <taxon>Bacteria</taxon>
        <taxon>Pseudomonadati</taxon>
        <taxon>Campylobacterota</taxon>
        <taxon>Epsilonproteobacteria</taxon>
        <taxon>Campylobacterales</taxon>
        <taxon>Campylobacteraceae</taxon>
        <taxon>Campylobacter</taxon>
    </lineage>
</organism>
<keyword evidence="1" id="KW-0472">Membrane</keyword>
<keyword evidence="1" id="KW-1133">Transmembrane helix</keyword>
<dbReference type="EMBL" id="CP060705">
    <property type="protein sequence ID" value="QPH95080.1"/>
    <property type="molecule type" value="Genomic_DNA"/>
</dbReference>
<evidence type="ECO:0000256" key="1">
    <source>
        <dbReference type="SAM" id="Phobius"/>
    </source>
</evidence>